<evidence type="ECO:0000256" key="1">
    <source>
        <dbReference type="SAM" id="MobiDB-lite"/>
    </source>
</evidence>
<sequence length="137" mass="15351">MKKFLLTLIAALTIALAGCGTGGNSTNSNSAADAPKEEQQEQLETTIKLTKDGEESISEKTVEFEEGESLMEVMERNFELTLDDSKEFIVGIDGLESDTAKSYFWTYKVNEEEIMVGAKEYMLKADDVVHFDYAKWE</sequence>
<dbReference type="Pfam" id="PF14478">
    <property type="entry name" value="DUF4430"/>
    <property type="match status" value="1"/>
</dbReference>
<gene>
    <name evidence="4" type="ORF">JOC95_003185</name>
</gene>
<dbReference type="RefSeq" id="WP_204418079.1">
    <property type="nucleotide sequence ID" value="NZ_JAFBED010000006.1"/>
</dbReference>
<accession>A0ABS2P2X1</accession>
<name>A0ABS2P2X1_9BACI</name>
<comment type="caution">
    <text evidence="4">The sequence shown here is derived from an EMBL/GenBank/DDBJ whole genome shotgun (WGS) entry which is preliminary data.</text>
</comment>
<evidence type="ECO:0000259" key="3">
    <source>
        <dbReference type="Pfam" id="PF14478"/>
    </source>
</evidence>
<evidence type="ECO:0000313" key="4">
    <source>
        <dbReference type="EMBL" id="MBM7621312.1"/>
    </source>
</evidence>
<dbReference type="Proteomes" id="UP000737402">
    <property type="component" value="Unassembled WGS sequence"/>
</dbReference>
<feature type="region of interest" description="Disordered" evidence="1">
    <location>
        <begin position="23"/>
        <end position="42"/>
    </location>
</feature>
<evidence type="ECO:0000313" key="5">
    <source>
        <dbReference type="Proteomes" id="UP000737402"/>
    </source>
</evidence>
<protein>
    <submittedName>
        <fullName evidence="4">Small lipoprotein YifL</fullName>
    </submittedName>
</protein>
<feature type="signal peptide" evidence="2">
    <location>
        <begin position="1"/>
        <end position="17"/>
    </location>
</feature>
<keyword evidence="5" id="KW-1185">Reference proteome</keyword>
<reference evidence="4 5" key="1">
    <citation type="submission" date="2021-01" db="EMBL/GenBank/DDBJ databases">
        <title>Genomic Encyclopedia of Type Strains, Phase IV (KMG-IV): sequencing the most valuable type-strain genomes for metagenomic binning, comparative biology and taxonomic classification.</title>
        <authorList>
            <person name="Goeker M."/>
        </authorList>
    </citation>
    <scope>NUCLEOTIDE SEQUENCE [LARGE SCALE GENOMIC DNA]</scope>
    <source>
        <strain evidence="4 5">DSM 25879</strain>
    </source>
</reference>
<feature type="domain" description="Transcobalamin-like C-terminal" evidence="3">
    <location>
        <begin position="67"/>
        <end position="134"/>
    </location>
</feature>
<organism evidence="4 5">
    <name type="scientific">Sutcliffiella tianshenii</name>
    <dbReference type="NCBI Taxonomy" id="1463404"/>
    <lineage>
        <taxon>Bacteria</taxon>
        <taxon>Bacillati</taxon>
        <taxon>Bacillota</taxon>
        <taxon>Bacilli</taxon>
        <taxon>Bacillales</taxon>
        <taxon>Bacillaceae</taxon>
        <taxon>Sutcliffiella</taxon>
    </lineage>
</organism>
<keyword evidence="2" id="KW-0732">Signal</keyword>
<dbReference type="PROSITE" id="PS51257">
    <property type="entry name" value="PROKAR_LIPOPROTEIN"/>
    <property type="match status" value="1"/>
</dbReference>
<dbReference type="EMBL" id="JAFBED010000006">
    <property type="protein sequence ID" value="MBM7621312.1"/>
    <property type="molecule type" value="Genomic_DNA"/>
</dbReference>
<dbReference type="InterPro" id="IPR027954">
    <property type="entry name" value="Transcobalamin-like_C"/>
</dbReference>
<keyword evidence="4" id="KW-0449">Lipoprotein</keyword>
<proteinExistence type="predicted"/>
<feature type="chain" id="PRO_5046035754" evidence="2">
    <location>
        <begin position="18"/>
        <end position="137"/>
    </location>
</feature>
<dbReference type="Gene3D" id="2.170.130.30">
    <property type="match status" value="1"/>
</dbReference>
<evidence type="ECO:0000256" key="2">
    <source>
        <dbReference type="SAM" id="SignalP"/>
    </source>
</evidence>